<keyword evidence="7" id="KW-0521">NADP</keyword>
<dbReference type="HOGENOM" id="CLU_042344_0_0_1"/>
<dbReference type="NCBIfam" id="TIGR00112">
    <property type="entry name" value="proC"/>
    <property type="match status" value="1"/>
</dbReference>
<dbReference type="PANTHER" id="PTHR11645">
    <property type="entry name" value="PYRROLINE-5-CARBOXYLATE REDUCTASE"/>
    <property type="match status" value="1"/>
</dbReference>
<reference evidence="15" key="1">
    <citation type="journal article" date="2010" name="Genome Biol.">
        <title>Genome sequence of the necrotrophic plant pathogen Pythium ultimum reveals original pathogenicity mechanisms and effector repertoire.</title>
        <authorList>
            <person name="Levesque C.A."/>
            <person name="Brouwer H."/>
            <person name="Cano L."/>
            <person name="Hamilton J.P."/>
            <person name="Holt C."/>
            <person name="Huitema E."/>
            <person name="Raffaele S."/>
            <person name="Robideau G.P."/>
            <person name="Thines M."/>
            <person name="Win J."/>
            <person name="Zerillo M.M."/>
            <person name="Beakes G.W."/>
            <person name="Boore J.L."/>
            <person name="Busam D."/>
            <person name="Dumas B."/>
            <person name="Ferriera S."/>
            <person name="Fuerstenberg S.I."/>
            <person name="Gachon C.M."/>
            <person name="Gaulin E."/>
            <person name="Govers F."/>
            <person name="Grenville-Briggs L."/>
            <person name="Horner N."/>
            <person name="Hostetler J."/>
            <person name="Jiang R.H."/>
            <person name="Johnson J."/>
            <person name="Krajaejun T."/>
            <person name="Lin H."/>
            <person name="Meijer H.J."/>
            <person name="Moore B."/>
            <person name="Morris P."/>
            <person name="Phuntmart V."/>
            <person name="Puiu D."/>
            <person name="Shetty J."/>
            <person name="Stajich J.E."/>
            <person name="Tripathy S."/>
            <person name="Wawra S."/>
            <person name="van West P."/>
            <person name="Whitty B.R."/>
            <person name="Coutinho P.M."/>
            <person name="Henrissat B."/>
            <person name="Martin F."/>
            <person name="Thomas P.D."/>
            <person name="Tyler B.M."/>
            <person name="De Vries R.P."/>
            <person name="Kamoun S."/>
            <person name="Yandell M."/>
            <person name="Tisserat N."/>
            <person name="Buell C.R."/>
        </authorList>
    </citation>
    <scope>NUCLEOTIDE SEQUENCE</scope>
    <source>
        <strain evidence="15">DAOM:BR144</strain>
    </source>
</reference>
<dbReference type="Gene3D" id="1.10.3730.10">
    <property type="entry name" value="ProC C-terminal domain-like"/>
    <property type="match status" value="1"/>
</dbReference>
<dbReference type="PANTHER" id="PTHR11645:SF66">
    <property type="entry name" value="PYRROLINE-5-CARBOXYLATE REDUCTASE"/>
    <property type="match status" value="1"/>
</dbReference>
<dbReference type="Gene3D" id="3.40.50.720">
    <property type="entry name" value="NAD(P)-binding Rossmann-like Domain"/>
    <property type="match status" value="1"/>
</dbReference>
<evidence type="ECO:0000256" key="10">
    <source>
        <dbReference type="ARBA" id="ARBA00050547"/>
    </source>
</evidence>
<dbReference type="OMA" id="AKQTCLG"/>
<evidence type="ECO:0000259" key="12">
    <source>
        <dbReference type="Pfam" id="PF03807"/>
    </source>
</evidence>
<feature type="domain" description="Pyrroline-5-carboxylate reductase catalytic N-terminal" evidence="12">
    <location>
        <begin position="83"/>
        <end position="177"/>
    </location>
</feature>
<evidence type="ECO:0000256" key="11">
    <source>
        <dbReference type="ARBA" id="ARBA00052690"/>
    </source>
</evidence>
<dbReference type="InterPro" id="IPR036291">
    <property type="entry name" value="NAD(P)-bd_dom_sf"/>
</dbReference>
<dbReference type="Pfam" id="PF03807">
    <property type="entry name" value="F420_oxidored"/>
    <property type="match status" value="1"/>
</dbReference>
<dbReference type="Proteomes" id="UP000019132">
    <property type="component" value="Unassembled WGS sequence"/>
</dbReference>
<dbReference type="InterPro" id="IPR029036">
    <property type="entry name" value="P5CR_dimer"/>
</dbReference>
<comment type="catalytic activity">
    <reaction evidence="10">
        <text>L-proline + NAD(+) = (S)-1-pyrroline-5-carboxylate + NADH + 2 H(+)</text>
        <dbReference type="Rhea" id="RHEA:14105"/>
        <dbReference type="ChEBI" id="CHEBI:15378"/>
        <dbReference type="ChEBI" id="CHEBI:17388"/>
        <dbReference type="ChEBI" id="CHEBI:57540"/>
        <dbReference type="ChEBI" id="CHEBI:57945"/>
        <dbReference type="ChEBI" id="CHEBI:60039"/>
        <dbReference type="EC" id="1.5.1.2"/>
    </reaction>
</comment>
<evidence type="ECO:0000256" key="5">
    <source>
        <dbReference type="ARBA" id="ARBA00022605"/>
    </source>
</evidence>
<evidence type="ECO:0000256" key="2">
    <source>
        <dbReference type="ARBA" id="ARBA00005525"/>
    </source>
</evidence>
<keyword evidence="8" id="KW-0560">Oxidoreductase</keyword>
<dbReference type="STRING" id="431595.K3WDN1"/>
<comment type="pathway">
    <text evidence="9">Amino-acid biosynthesis.</text>
</comment>
<dbReference type="VEuPathDB" id="FungiDB:PYU1_G003068"/>
<proteinExistence type="inferred from homology"/>
<evidence type="ECO:0000256" key="4">
    <source>
        <dbReference type="ARBA" id="ARBA00022490"/>
    </source>
</evidence>
<dbReference type="EnsemblProtists" id="PYU1_T003072">
    <property type="protein sequence ID" value="PYU1_T003072"/>
    <property type="gene ID" value="PYU1_G003068"/>
</dbReference>
<evidence type="ECO:0000256" key="9">
    <source>
        <dbReference type="ARBA" id="ARBA00029440"/>
    </source>
</evidence>
<dbReference type="FunCoup" id="K3WDN1">
    <property type="interactions" value="140"/>
</dbReference>
<dbReference type="InParanoid" id="K3WDN1"/>
<evidence type="ECO:0000313" key="14">
    <source>
        <dbReference type="EnsemblProtists" id="PYU1_T003072"/>
    </source>
</evidence>
<keyword evidence="6" id="KW-0641">Proline biosynthesis</keyword>
<organism evidence="14 15">
    <name type="scientific">Globisporangium ultimum (strain ATCC 200006 / CBS 805.95 / DAOM BR144)</name>
    <name type="common">Pythium ultimum</name>
    <dbReference type="NCBI Taxonomy" id="431595"/>
    <lineage>
        <taxon>Eukaryota</taxon>
        <taxon>Sar</taxon>
        <taxon>Stramenopiles</taxon>
        <taxon>Oomycota</taxon>
        <taxon>Peronosporomycetes</taxon>
        <taxon>Pythiales</taxon>
        <taxon>Pythiaceae</taxon>
        <taxon>Globisporangium</taxon>
    </lineage>
</organism>
<dbReference type="EMBL" id="GL376628">
    <property type="status" value="NOT_ANNOTATED_CDS"/>
    <property type="molecule type" value="Genomic_DNA"/>
</dbReference>
<dbReference type="GO" id="GO:0005737">
    <property type="term" value="C:cytoplasm"/>
    <property type="evidence" value="ECO:0007669"/>
    <property type="project" value="UniProtKB-SubCell"/>
</dbReference>
<evidence type="ECO:0000313" key="15">
    <source>
        <dbReference type="Proteomes" id="UP000019132"/>
    </source>
</evidence>
<name>K3WDN1_GLOUD</name>
<dbReference type="AlphaFoldDB" id="K3WDN1"/>
<dbReference type="HAMAP" id="MF_01925">
    <property type="entry name" value="P5C_reductase"/>
    <property type="match status" value="1"/>
</dbReference>
<dbReference type="FunFam" id="1.10.3730.10:FF:000001">
    <property type="entry name" value="Pyrroline-5-carboxylate reductase"/>
    <property type="match status" value="1"/>
</dbReference>
<evidence type="ECO:0000259" key="13">
    <source>
        <dbReference type="Pfam" id="PF14748"/>
    </source>
</evidence>
<comment type="similarity">
    <text evidence="2">Belongs to the pyrroline-5-carboxylate reductase family.</text>
</comment>
<evidence type="ECO:0000256" key="8">
    <source>
        <dbReference type="ARBA" id="ARBA00023002"/>
    </source>
</evidence>
<evidence type="ECO:0000256" key="6">
    <source>
        <dbReference type="ARBA" id="ARBA00022650"/>
    </source>
</evidence>
<accession>K3WDN1</accession>
<dbReference type="GO" id="GO:0004735">
    <property type="term" value="F:pyrroline-5-carboxylate reductase activity"/>
    <property type="evidence" value="ECO:0007669"/>
    <property type="project" value="UniProtKB-EC"/>
</dbReference>
<keyword evidence="4" id="KW-0963">Cytoplasm</keyword>
<dbReference type="InterPro" id="IPR000304">
    <property type="entry name" value="Pyrroline-COOH_reductase"/>
</dbReference>
<protein>
    <recommendedName>
        <fullName evidence="3">Pyrroline-5-carboxylate reductase</fullName>
    </recommendedName>
</protein>
<dbReference type="Pfam" id="PF14748">
    <property type="entry name" value="P5CR_dimer"/>
    <property type="match status" value="1"/>
</dbReference>
<evidence type="ECO:0000256" key="7">
    <source>
        <dbReference type="ARBA" id="ARBA00022857"/>
    </source>
</evidence>
<dbReference type="SUPFAM" id="SSF48179">
    <property type="entry name" value="6-phosphogluconate dehydrogenase C-terminal domain-like"/>
    <property type="match status" value="1"/>
</dbReference>
<keyword evidence="15" id="KW-1185">Reference proteome</keyword>
<dbReference type="InterPro" id="IPR008927">
    <property type="entry name" value="6-PGluconate_DH-like_C_sf"/>
</dbReference>
<comment type="subcellular location">
    <subcellularLocation>
        <location evidence="1">Cytoplasm</location>
    </subcellularLocation>
</comment>
<dbReference type="FunFam" id="3.40.50.720:FF:000190">
    <property type="entry name" value="Pyrroline-5-carboxylate reductase"/>
    <property type="match status" value="1"/>
</dbReference>
<reference evidence="15" key="2">
    <citation type="submission" date="2010-04" db="EMBL/GenBank/DDBJ databases">
        <authorList>
            <person name="Buell R."/>
            <person name="Hamilton J."/>
            <person name="Hostetler J."/>
        </authorList>
    </citation>
    <scope>NUCLEOTIDE SEQUENCE [LARGE SCALE GENOMIC DNA]</scope>
    <source>
        <strain evidence="15">DAOM:BR144</strain>
    </source>
</reference>
<dbReference type="eggNOG" id="KOG3124">
    <property type="taxonomic scope" value="Eukaryota"/>
</dbReference>
<keyword evidence="5" id="KW-0028">Amino-acid biosynthesis</keyword>
<evidence type="ECO:0000256" key="1">
    <source>
        <dbReference type="ARBA" id="ARBA00004496"/>
    </source>
</evidence>
<feature type="domain" description="Pyrroline-5-carboxylate reductase dimerisation" evidence="13">
    <location>
        <begin position="241"/>
        <end position="345"/>
    </location>
</feature>
<dbReference type="InterPro" id="IPR028939">
    <property type="entry name" value="P5C_Rdtase_cat_N"/>
</dbReference>
<reference evidence="14" key="3">
    <citation type="submission" date="2015-02" db="UniProtKB">
        <authorList>
            <consortium name="EnsemblProtists"/>
        </authorList>
    </citation>
    <scope>IDENTIFICATION</scope>
    <source>
        <strain evidence="14">DAOM BR144</strain>
    </source>
</reference>
<dbReference type="GO" id="GO:0055129">
    <property type="term" value="P:L-proline biosynthetic process"/>
    <property type="evidence" value="ECO:0007669"/>
    <property type="project" value="TreeGrafter"/>
</dbReference>
<sequence>MLQHLTAPASRRGAASIRLASSRSSALRFCATRAVTATCGASSFSTNGGVAPFSIMSERFASSYSRQKRGKQDEPKEQLNISRIAVIGGGNMAEAIITGVLSEELIPREKIVVSDPNPDIRKKYQSKDIVTSDRNVTAVKDADVIVMAVKPQVLKEVMESFHGSMKSDALVISVVAGATIDGMQAILGTESRIIRTMPNTPAMIGEGMTVWSQSSEVTEEQHALTKSILGAFGIEVFVDDESSLDMATALSGSGPAYFFLVAEAMIDTGVHMGFSRAVATKLVQQTMLGSALYMQASDVHPVVLRNNITSPGGTTAAALYRAEKNGFRAVIADSIWAAYERCVELGSPTPVQRKRPRS</sequence>
<evidence type="ECO:0000256" key="3">
    <source>
        <dbReference type="ARBA" id="ARBA00021413"/>
    </source>
</evidence>
<dbReference type="SUPFAM" id="SSF51735">
    <property type="entry name" value="NAD(P)-binding Rossmann-fold domains"/>
    <property type="match status" value="1"/>
</dbReference>
<comment type="catalytic activity">
    <reaction evidence="11">
        <text>L-proline + NADP(+) = (S)-1-pyrroline-5-carboxylate + NADPH + 2 H(+)</text>
        <dbReference type="Rhea" id="RHEA:14109"/>
        <dbReference type="ChEBI" id="CHEBI:15378"/>
        <dbReference type="ChEBI" id="CHEBI:17388"/>
        <dbReference type="ChEBI" id="CHEBI:57783"/>
        <dbReference type="ChEBI" id="CHEBI:58349"/>
        <dbReference type="ChEBI" id="CHEBI:60039"/>
        <dbReference type="EC" id="1.5.1.2"/>
    </reaction>
</comment>